<dbReference type="Gene3D" id="6.20.50.110">
    <property type="entry name" value="Methyltransferase, zinc-binding domain"/>
    <property type="match status" value="1"/>
</dbReference>
<dbReference type="InterPro" id="IPR013691">
    <property type="entry name" value="MeTrfase_14"/>
</dbReference>
<sequence length="374" mass="43052">MKKCRICDGEFFEKPILSLKNMPESAQGFLAYKSDNQTMDINIVQCKFCGTIQLDCEPVSYYRDVIRVDGNTLTVSNIVRIQLQKFINMFNLENKKIVEIGSGNGDFLKIIKEFNVNCLGIEHSQKNINFARKLGLNVEKNFLENENTIIKGAPFDAFVQFNFMEHQPYPNTMIKAIYNNLTCDGVGFVTVPNGDYIFKKGMWYEVIRDHLFYFSKESLHFLFYKNGFDILEYFSTNDIFHNIFIKKKYPLPMNETNLIFDSLKNKIYEYLNNKKNKSIAIWGASHHAFAIISSYGIRNMISFIIDSSPLKQGKFSIGSNIKIISPDEAVVKNIDAIIIMAPVYSNEIENIIINTMKNHISIASVIDDKFVVLR</sequence>
<proteinExistence type="predicted"/>
<dbReference type="Proteomes" id="UP000322327">
    <property type="component" value="Unassembled WGS sequence"/>
</dbReference>
<evidence type="ECO:0000313" key="3">
    <source>
        <dbReference type="EMBL" id="TXJ58254.1"/>
    </source>
</evidence>
<organism evidence="3 4">
    <name type="scientific">Brachyspira aalborgi</name>
    <dbReference type="NCBI Taxonomy" id="29522"/>
    <lineage>
        <taxon>Bacteria</taxon>
        <taxon>Pseudomonadati</taxon>
        <taxon>Spirochaetota</taxon>
        <taxon>Spirochaetia</taxon>
        <taxon>Brachyspirales</taxon>
        <taxon>Brachyspiraceae</taxon>
        <taxon>Brachyspira</taxon>
    </lineage>
</organism>
<accession>A0A5C8F357</accession>
<keyword evidence="3" id="KW-0808">Transferase</keyword>
<dbReference type="Pfam" id="PF08484">
    <property type="entry name" value="Methyltransf_14"/>
    <property type="match status" value="1"/>
</dbReference>
<dbReference type="GO" id="GO:0032259">
    <property type="term" value="P:methylation"/>
    <property type="evidence" value="ECO:0007669"/>
    <property type="project" value="UniProtKB-KW"/>
</dbReference>
<dbReference type="AlphaFoldDB" id="A0A5C8F357"/>
<protein>
    <submittedName>
        <fullName evidence="3">Methyltransferase domain-containing protein</fullName>
    </submittedName>
</protein>
<dbReference type="SUPFAM" id="SSF53335">
    <property type="entry name" value="S-adenosyl-L-methionine-dependent methyltransferases"/>
    <property type="match status" value="1"/>
</dbReference>
<gene>
    <name evidence="2" type="ORF">EPJ71_00525</name>
    <name evidence="3" type="ORF">EPJ76_01705</name>
</gene>
<reference evidence="3" key="2">
    <citation type="submission" date="2019-01" db="EMBL/GenBank/DDBJ databases">
        <authorList>
            <person name="Thorell K."/>
        </authorList>
    </citation>
    <scope>NUCLEOTIDE SEQUENCE</scope>
    <source>
        <strain evidence="3">PC3053II</strain>
        <strain evidence="2">PC5099IV</strain>
    </source>
</reference>
<dbReference type="InterPro" id="IPR029063">
    <property type="entry name" value="SAM-dependent_MTases_sf"/>
</dbReference>
<keyword evidence="3" id="KW-0489">Methyltransferase</keyword>
<feature type="domain" description="C-methyltransferase" evidence="1">
    <location>
        <begin position="263"/>
        <end position="350"/>
    </location>
</feature>
<dbReference type="InterPro" id="IPR038576">
    <property type="entry name" value="Methyltransf_Zn-bd_dom_put_sf"/>
</dbReference>
<dbReference type="Gene3D" id="3.40.50.150">
    <property type="entry name" value="Vaccinia Virus protein VP39"/>
    <property type="match status" value="1"/>
</dbReference>
<keyword evidence="5" id="KW-1185">Reference proteome</keyword>
<dbReference type="GO" id="GO:0008168">
    <property type="term" value="F:methyltransferase activity"/>
    <property type="evidence" value="ECO:0007669"/>
    <property type="project" value="UniProtKB-KW"/>
</dbReference>
<name>A0A5C8F357_9SPIR</name>
<reference evidence="4 5" key="1">
    <citation type="journal article" date="1992" name="Lakartidningen">
        <title>[Penicillin V and not amoxicillin is the first choice preparation in acute otitis].</title>
        <authorList>
            <person name="Kamme C."/>
            <person name="Lundgren K."/>
            <person name="Prellner K."/>
        </authorList>
    </citation>
    <scope>NUCLEOTIDE SEQUENCE [LARGE SCALE GENOMIC DNA]</scope>
    <source>
        <strain evidence="3 4">PC3053II</strain>
        <strain evidence="2 5">PC5099IV</strain>
    </source>
</reference>
<dbReference type="PANTHER" id="PTHR43861">
    <property type="entry name" value="TRANS-ACONITATE 2-METHYLTRANSFERASE-RELATED"/>
    <property type="match status" value="1"/>
</dbReference>
<dbReference type="Pfam" id="PF13489">
    <property type="entry name" value="Methyltransf_23"/>
    <property type="match status" value="1"/>
</dbReference>
<evidence type="ECO:0000313" key="2">
    <source>
        <dbReference type="EMBL" id="TXJ34639.1"/>
    </source>
</evidence>
<dbReference type="EMBL" id="SAYI01000005">
    <property type="protein sequence ID" value="TXJ58254.1"/>
    <property type="molecule type" value="Genomic_DNA"/>
</dbReference>
<dbReference type="Gene3D" id="3.40.50.720">
    <property type="entry name" value="NAD(P)-binding Rossmann-like Domain"/>
    <property type="match status" value="1"/>
</dbReference>
<evidence type="ECO:0000259" key="1">
    <source>
        <dbReference type="Pfam" id="PF08484"/>
    </source>
</evidence>
<evidence type="ECO:0000313" key="5">
    <source>
        <dbReference type="Proteomes" id="UP000322659"/>
    </source>
</evidence>
<evidence type="ECO:0000313" key="4">
    <source>
        <dbReference type="Proteomes" id="UP000322327"/>
    </source>
</evidence>
<dbReference type="Proteomes" id="UP000322659">
    <property type="component" value="Unassembled WGS sequence"/>
</dbReference>
<comment type="caution">
    <text evidence="3">The sequence shown here is derived from an EMBL/GenBank/DDBJ whole genome shotgun (WGS) entry which is preliminary data.</text>
</comment>
<dbReference type="PANTHER" id="PTHR43861:SF6">
    <property type="entry name" value="METHYLTRANSFERASE TYPE 11"/>
    <property type="match status" value="1"/>
</dbReference>
<dbReference type="EMBL" id="SAXZ01000001">
    <property type="protein sequence ID" value="TXJ34639.1"/>
    <property type="molecule type" value="Genomic_DNA"/>
</dbReference>